<name>A0ABS7Y0N8_9FLAO</name>
<reference evidence="3" key="1">
    <citation type="submission" date="2023-07" db="EMBL/GenBank/DDBJ databases">
        <authorList>
            <person name="Yue Y."/>
        </authorList>
    </citation>
    <scope>NUCLEOTIDE SEQUENCE [LARGE SCALE GENOMIC DNA]</scope>
    <source>
        <strain evidence="3">2Y89</strain>
    </source>
</reference>
<evidence type="ECO:0000313" key="3">
    <source>
        <dbReference type="Proteomes" id="UP001198402"/>
    </source>
</evidence>
<keyword evidence="1" id="KW-0472">Membrane</keyword>
<organism evidence="2 3">
    <name type="scientific">Winogradskyella vincentii</name>
    <dbReference type="NCBI Taxonomy" id="2877122"/>
    <lineage>
        <taxon>Bacteria</taxon>
        <taxon>Pseudomonadati</taxon>
        <taxon>Bacteroidota</taxon>
        <taxon>Flavobacteriia</taxon>
        <taxon>Flavobacteriales</taxon>
        <taxon>Flavobacteriaceae</taxon>
        <taxon>Winogradskyella</taxon>
    </lineage>
</organism>
<accession>A0ABS7Y0N8</accession>
<comment type="caution">
    <text evidence="2">The sequence shown here is derived from an EMBL/GenBank/DDBJ whole genome shotgun (WGS) entry which is preliminary data.</text>
</comment>
<evidence type="ECO:0000313" key="2">
    <source>
        <dbReference type="EMBL" id="MCA0153489.1"/>
    </source>
</evidence>
<dbReference type="RefSeq" id="WP_224478449.1">
    <property type="nucleotide sequence ID" value="NZ_JAIUJS010000004.1"/>
</dbReference>
<keyword evidence="1" id="KW-0812">Transmembrane</keyword>
<feature type="transmembrane region" description="Helical" evidence="1">
    <location>
        <begin position="9"/>
        <end position="30"/>
    </location>
</feature>
<proteinExistence type="predicted"/>
<gene>
    <name evidence="2" type="ORF">LBV24_09705</name>
</gene>
<keyword evidence="3" id="KW-1185">Reference proteome</keyword>
<sequence length="77" mass="8826">MNKNTKARILWNLSFLFIFLAVWTILLFAFDNLESPYKGIISGGIAGLLSPRITEYETQSGKQTQLKWVFMKKAITL</sequence>
<evidence type="ECO:0000256" key="1">
    <source>
        <dbReference type="SAM" id="Phobius"/>
    </source>
</evidence>
<protein>
    <submittedName>
        <fullName evidence="2">Uncharacterized protein</fullName>
    </submittedName>
</protein>
<dbReference type="Proteomes" id="UP001198402">
    <property type="component" value="Unassembled WGS sequence"/>
</dbReference>
<dbReference type="EMBL" id="JAIUJS010000004">
    <property type="protein sequence ID" value="MCA0153489.1"/>
    <property type="molecule type" value="Genomic_DNA"/>
</dbReference>
<keyword evidence="1" id="KW-1133">Transmembrane helix</keyword>